<dbReference type="InterPro" id="IPR012394">
    <property type="entry name" value="Aldehyde_DH_NAD(P)"/>
</dbReference>
<dbReference type="PANTHER" id="PTHR43570:SF7">
    <property type="entry name" value="ALDEHYDE DEHYDROGENASE"/>
    <property type="match status" value="1"/>
</dbReference>
<dbReference type="Proteomes" id="UP000261600">
    <property type="component" value="Unplaced"/>
</dbReference>
<keyword evidence="5" id="KW-1185">Reference proteome</keyword>
<evidence type="ECO:0000256" key="2">
    <source>
        <dbReference type="ARBA" id="ARBA00023002"/>
    </source>
</evidence>
<keyword evidence="2" id="KW-0560">Oxidoreductase</keyword>
<evidence type="ECO:0000313" key="5">
    <source>
        <dbReference type="Proteomes" id="UP000261600"/>
    </source>
</evidence>
<sequence>MQQDIFGPVLPLLTVNNMDEAISFINKQDKPLCVYAYSSNSKVISRLMSETSSGSFCSNDSILQSLMVALPFGGVGESFLPQQPPLFSHNQKTQD</sequence>
<organism evidence="4 5">
    <name type="scientific">Monopterus albus</name>
    <name type="common">Swamp eel</name>
    <dbReference type="NCBI Taxonomy" id="43700"/>
    <lineage>
        <taxon>Eukaryota</taxon>
        <taxon>Metazoa</taxon>
        <taxon>Chordata</taxon>
        <taxon>Craniata</taxon>
        <taxon>Vertebrata</taxon>
        <taxon>Euteleostomi</taxon>
        <taxon>Actinopterygii</taxon>
        <taxon>Neopterygii</taxon>
        <taxon>Teleostei</taxon>
        <taxon>Neoteleostei</taxon>
        <taxon>Acanthomorphata</taxon>
        <taxon>Anabantaria</taxon>
        <taxon>Synbranchiformes</taxon>
        <taxon>Synbranchidae</taxon>
        <taxon>Monopterus</taxon>
    </lineage>
</organism>
<feature type="domain" description="Aldehyde dehydrogenase" evidence="3">
    <location>
        <begin position="1"/>
        <end position="80"/>
    </location>
</feature>
<name>A0A3Q3JI44_MONAL</name>
<dbReference type="GO" id="GO:0004029">
    <property type="term" value="F:aldehyde dehydrogenase (NAD+) activity"/>
    <property type="evidence" value="ECO:0007669"/>
    <property type="project" value="TreeGrafter"/>
</dbReference>
<dbReference type="PANTHER" id="PTHR43570">
    <property type="entry name" value="ALDEHYDE DEHYDROGENASE"/>
    <property type="match status" value="1"/>
</dbReference>
<dbReference type="GO" id="GO:0004028">
    <property type="term" value="F:3-chloroallyl aldehyde dehydrogenase activity"/>
    <property type="evidence" value="ECO:0007669"/>
    <property type="project" value="TreeGrafter"/>
</dbReference>
<reference evidence="4" key="1">
    <citation type="submission" date="2025-08" db="UniProtKB">
        <authorList>
            <consortium name="Ensembl"/>
        </authorList>
    </citation>
    <scope>IDENTIFICATION</scope>
</reference>
<comment type="similarity">
    <text evidence="1">Belongs to the aldehyde dehydrogenase family.</text>
</comment>
<dbReference type="InterPro" id="IPR015590">
    <property type="entry name" value="Aldehyde_DH_dom"/>
</dbReference>
<dbReference type="Gene3D" id="3.40.309.10">
    <property type="entry name" value="Aldehyde Dehydrogenase, Chain A, domain 2"/>
    <property type="match status" value="1"/>
</dbReference>
<reference evidence="4" key="2">
    <citation type="submission" date="2025-09" db="UniProtKB">
        <authorList>
            <consortium name="Ensembl"/>
        </authorList>
    </citation>
    <scope>IDENTIFICATION</scope>
</reference>
<dbReference type="GO" id="GO:0005737">
    <property type="term" value="C:cytoplasm"/>
    <property type="evidence" value="ECO:0007669"/>
    <property type="project" value="TreeGrafter"/>
</dbReference>
<evidence type="ECO:0000259" key="3">
    <source>
        <dbReference type="Pfam" id="PF00171"/>
    </source>
</evidence>
<evidence type="ECO:0000313" key="4">
    <source>
        <dbReference type="Ensembl" id="ENSMALP00000019333.1"/>
    </source>
</evidence>
<evidence type="ECO:0000256" key="1">
    <source>
        <dbReference type="ARBA" id="ARBA00009986"/>
    </source>
</evidence>
<accession>A0A3Q3JI44</accession>
<dbReference type="Ensembl" id="ENSMALT00000019718.1">
    <property type="protein sequence ID" value="ENSMALP00000019333.1"/>
    <property type="gene ID" value="ENSMALG00000013503.1"/>
</dbReference>
<dbReference type="GO" id="GO:0006081">
    <property type="term" value="P:aldehyde metabolic process"/>
    <property type="evidence" value="ECO:0007669"/>
    <property type="project" value="InterPro"/>
</dbReference>
<protein>
    <recommendedName>
        <fullName evidence="3">Aldehyde dehydrogenase domain-containing protein</fullName>
    </recommendedName>
</protein>
<dbReference type="InterPro" id="IPR016161">
    <property type="entry name" value="Ald_DH/histidinol_DH"/>
</dbReference>
<dbReference type="InterPro" id="IPR016163">
    <property type="entry name" value="Ald_DH_C"/>
</dbReference>
<dbReference type="Pfam" id="PF00171">
    <property type="entry name" value="Aldedh"/>
    <property type="match status" value="1"/>
</dbReference>
<dbReference type="SUPFAM" id="SSF53720">
    <property type="entry name" value="ALDH-like"/>
    <property type="match status" value="1"/>
</dbReference>
<dbReference type="STRING" id="43700.ENSMALP00000019333"/>
<dbReference type="FunFam" id="3.40.309.10:FF:000034">
    <property type="entry name" value="Aldehyde dehydrogenase, dimeric NADP-preferring"/>
    <property type="match status" value="1"/>
</dbReference>
<dbReference type="AlphaFoldDB" id="A0A3Q3JI44"/>
<proteinExistence type="inferred from homology"/>